<dbReference type="Gene3D" id="2.60.40.10">
    <property type="entry name" value="Immunoglobulins"/>
    <property type="match status" value="2"/>
</dbReference>
<feature type="domain" description="HYR" evidence="2">
    <location>
        <begin position="93"/>
        <end position="181"/>
    </location>
</feature>
<sequence length="539" mass="56788">MTQTVTVTDNQAPVIAATEPVTANTDAGACSARVEISAPEASDNCAVGTPTGTRSDNLALDAAYPVGTTTITWNVTDANGNAAAAVTQTVTVTDNQAPTIACVSNQTRANNPGTCSYTVIGNEFDPTSSDNCSVASITNDYNNSSTLAGAVFNEGTTTVTWTVVDAAGNTSRCSFTVTVNNTAPAITSISGPEGPVQVGADVHLSATFTDNNLASATWRLMANGTTVSEYTCTNCISGNNITGTFKPTPGVYTVELEVNDRCGATTRLLYEYVVVYDPNGGFVTGGGWIESPAGAMLGDKSGVKGRANFGFNAKYKTGKNNTTEVDGHTNFQFRDGDLHFSSIEHEDMSLVISGKKATYTGWGTVNGKGRHRFRVIAIDGDVNGGGPDEFRIKIWGDNSNSDVLYDNQRGVSESSDLATVLGGGSIVIHKPAANGKSTTTSSKLIAETTVEPEIAKFYNYPNMFTDKTTIVFSLDKSESYLLEVFDIRGVLIKKVDMGVAEAGKLYEFGFDGSNLSKGMYIGRLTTPSGSKSIKMILNK</sequence>
<gene>
    <name evidence="3" type="ORF">GXP69_13500</name>
</gene>
<dbReference type="PROSITE" id="PS50825">
    <property type="entry name" value="HYR"/>
    <property type="match status" value="1"/>
</dbReference>
<organism evidence="3 4">
    <name type="scientific">Pontibacter burrus</name>
    <dbReference type="NCBI Taxonomy" id="2704466"/>
    <lineage>
        <taxon>Bacteria</taxon>
        <taxon>Pseudomonadati</taxon>
        <taxon>Bacteroidota</taxon>
        <taxon>Cytophagia</taxon>
        <taxon>Cytophagales</taxon>
        <taxon>Hymenobacteraceae</taxon>
        <taxon>Pontibacter</taxon>
    </lineage>
</organism>
<dbReference type="InterPro" id="IPR026444">
    <property type="entry name" value="Secre_tail"/>
</dbReference>
<comment type="caution">
    <text evidence="3">The sequence shown here is derived from an EMBL/GenBank/DDBJ whole genome shotgun (WGS) entry which is preliminary data.</text>
</comment>
<evidence type="ECO:0000259" key="2">
    <source>
        <dbReference type="PROSITE" id="PS50825"/>
    </source>
</evidence>
<dbReference type="NCBIfam" id="TIGR04183">
    <property type="entry name" value="Por_Secre_tail"/>
    <property type="match status" value="1"/>
</dbReference>
<dbReference type="InterPro" id="IPR003410">
    <property type="entry name" value="HYR_dom"/>
</dbReference>
<dbReference type="InterPro" id="IPR013783">
    <property type="entry name" value="Ig-like_fold"/>
</dbReference>
<name>A0A6B3LZ14_9BACT</name>
<protein>
    <submittedName>
        <fullName evidence="3">HYR domain-containing protein</fullName>
    </submittedName>
</protein>
<dbReference type="Proteomes" id="UP000474777">
    <property type="component" value="Unassembled WGS sequence"/>
</dbReference>
<keyword evidence="1" id="KW-0677">Repeat</keyword>
<proteinExistence type="predicted"/>
<dbReference type="InterPro" id="IPR035986">
    <property type="entry name" value="PKD_dom_sf"/>
</dbReference>
<evidence type="ECO:0000313" key="4">
    <source>
        <dbReference type="Proteomes" id="UP000474777"/>
    </source>
</evidence>
<evidence type="ECO:0000313" key="3">
    <source>
        <dbReference type="EMBL" id="NEM98714.1"/>
    </source>
</evidence>
<evidence type="ECO:0000256" key="1">
    <source>
        <dbReference type="ARBA" id="ARBA00022737"/>
    </source>
</evidence>
<dbReference type="PANTHER" id="PTHR24273">
    <property type="entry name" value="FI04643P-RELATED"/>
    <property type="match status" value="1"/>
</dbReference>
<reference evidence="3 4" key="1">
    <citation type="submission" date="2020-02" db="EMBL/GenBank/DDBJ databases">
        <authorList>
            <person name="Kim M.K."/>
        </authorList>
    </citation>
    <scope>NUCLEOTIDE SEQUENCE [LARGE SCALE GENOMIC DNA]</scope>
    <source>
        <strain evidence="3 4">BT327</strain>
    </source>
</reference>
<dbReference type="Pfam" id="PF02494">
    <property type="entry name" value="HYR"/>
    <property type="match status" value="2"/>
</dbReference>
<dbReference type="AlphaFoldDB" id="A0A6B3LZ14"/>
<dbReference type="RefSeq" id="WP_163915617.1">
    <property type="nucleotide sequence ID" value="NZ_JAAGWD010000006.1"/>
</dbReference>
<keyword evidence="4" id="KW-1185">Reference proteome</keyword>
<accession>A0A6B3LZ14</accession>
<dbReference type="SUPFAM" id="SSF49299">
    <property type="entry name" value="PKD domain"/>
    <property type="match status" value="1"/>
</dbReference>
<dbReference type="PANTHER" id="PTHR24273:SF32">
    <property type="entry name" value="HYALIN"/>
    <property type="match status" value="1"/>
</dbReference>
<dbReference type="EMBL" id="JAAGWD010000006">
    <property type="protein sequence ID" value="NEM98714.1"/>
    <property type="molecule type" value="Genomic_DNA"/>
</dbReference>